<feature type="compositionally biased region" description="Basic and acidic residues" evidence="1">
    <location>
        <begin position="24"/>
        <end position="48"/>
    </location>
</feature>
<protein>
    <submittedName>
        <fullName evidence="2">Uncharacterized protein</fullName>
    </submittedName>
</protein>
<dbReference type="EMBL" id="BGZK01000147">
    <property type="protein sequence ID" value="GBP23106.1"/>
    <property type="molecule type" value="Genomic_DNA"/>
</dbReference>
<reference evidence="2 3" key="1">
    <citation type="journal article" date="2019" name="Commun. Biol.">
        <title>The bagworm genome reveals a unique fibroin gene that provides high tensile strength.</title>
        <authorList>
            <person name="Kono N."/>
            <person name="Nakamura H."/>
            <person name="Ohtoshi R."/>
            <person name="Tomita M."/>
            <person name="Numata K."/>
            <person name="Arakawa K."/>
        </authorList>
    </citation>
    <scope>NUCLEOTIDE SEQUENCE [LARGE SCALE GENOMIC DNA]</scope>
</reference>
<comment type="caution">
    <text evidence="2">The sequence shown here is derived from an EMBL/GenBank/DDBJ whole genome shotgun (WGS) entry which is preliminary data.</text>
</comment>
<accession>A0A4C1UB13</accession>
<sequence>MNANKLGDLGNDTTSAQRQPRYRNTSELDRRLLAESELKAGRRVESRTEQGLGSEEGLGPKLRMGAGPKRSEEAGTLCPLHHRRKSGGGSGGSGGPTPRTYRNALTNGSSPQTIFALSHQFAAWHRSSRCDTTDKYQYKINSRRSATSNSYRYYLHLSYAKKWFQGLSEEVCRRDDSIPHYDVRLQEIKNIQNIRSVQTNSANDIGGRTSRTAGARRASPTRARGCSGGRPGPGPA</sequence>
<evidence type="ECO:0000256" key="1">
    <source>
        <dbReference type="SAM" id="MobiDB-lite"/>
    </source>
</evidence>
<proteinExistence type="predicted"/>
<feature type="compositionally biased region" description="Low complexity" evidence="1">
    <location>
        <begin position="206"/>
        <end position="225"/>
    </location>
</feature>
<name>A0A4C1UB13_EUMVA</name>
<keyword evidence="3" id="KW-1185">Reference proteome</keyword>
<evidence type="ECO:0000313" key="2">
    <source>
        <dbReference type="EMBL" id="GBP23106.1"/>
    </source>
</evidence>
<feature type="compositionally biased region" description="Gly residues" evidence="1">
    <location>
        <begin position="226"/>
        <end position="236"/>
    </location>
</feature>
<feature type="region of interest" description="Disordered" evidence="1">
    <location>
        <begin position="199"/>
        <end position="236"/>
    </location>
</feature>
<evidence type="ECO:0000313" key="3">
    <source>
        <dbReference type="Proteomes" id="UP000299102"/>
    </source>
</evidence>
<feature type="compositionally biased region" description="Polar residues" evidence="1">
    <location>
        <begin position="11"/>
        <end position="23"/>
    </location>
</feature>
<gene>
    <name evidence="2" type="ORF">EVAR_13126_1</name>
</gene>
<dbReference type="AlphaFoldDB" id="A0A4C1UB13"/>
<feature type="region of interest" description="Disordered" evidence="1">
    <location>
        <begin position="1"/>
        <end position="100"/>
    </location>
</feature>
<dbReference type="Proteomes" id="UP000299102">
    <property type="component" value="Unassembled WGS sequence"/>
</dbReference>
<organism evidence="2 3">
    <name type="scientific">Eumeta variegata</name>
    <name type="common">Bagworm moth</name>
    <name type="synonym">Eumeta japonica</name>
    <dbReference type="NCBI Taxonomy" id="151549"/>
    <lineage>
        <taxon>Eukaryota</taxon>
        <taxon>Metazoa</taxon>
        <taxon>Ecdysozoa</taxon>
        <taxon>Arthropoda</taxon>
        <taxon>Hexapoda</taxon>
        <taxon>Insecta</taxon>
        <taxon>Pterygota</taxon>
        <taxon>Neoptera</taxon>
        <taxon>Endopterygota</taxon>
        <taxon>Lepidoptera</taxon>
        <taxon>Glossata</taxon>
        <taxon>Ditrysia</taxon>
        <taxon>Tineoidea</taxon>
        <taxon>Psychidae</taxon>
        <taxon>Oiketicinae</taxon>
        <taxon>Eumeta</taxon>
    </lineage>
</organism>